<feature type="transmembrane region" description="Helical" evidence="7">
    <location>
        <begin position="18"/>
        <end position="36"/>
    </location>
</feature>
<evidence type="ECO:0000313" key="10">
    <source>
        <dbReference type="Proteomes" id="UP001292216"/>
    </source>
</evidence>
<dbReference type="PANTHER" id="PTHR34220:SF7">
    <property type="entry name" value="SENSOR HISTIDINE KINASE YPDA"/>
    <property type="match status" value="1"/>
</dbReference>
<evidence type="ECO:0000256" key="5">
    <source>
        <dbReference type="ARBA" id="ARBA00022777"/>
    </source>
</evidence>
<dbReference type="InterPro" id="IPR036890">
    <property type="entry name" value="HATPase_C_sf"/>
</dbReference>
<evidence type="ECO:0000259" key="8">
    <source>
        <dbReference type="PROSITE" id="PS50885"/>
    </source>
</evidence>
<dbReference type="SMART" id="SM00387">
    <property type="entry name" value="HATPase_c"/>
    <property type="match status" value="1"/>
</dbReference>
<dbReference type="EMBL" id="JAYERP010000001">
    <property type="protein sequence ID" value="MEA3572458.1"/>
    <property type="molecule type" value="Genomic_DNA"/>
</dbReference>
<dbReference type="Pfam" id="PF02518">
    <property type="entry name" value="HATPase_c"/>
    <property type="match status" value="1"/>
</dbReference>
<keyword evidence="5 9" id="KW-0418">Kinase</keyword>
<feature type="domain" description="HAMP" evidence="8">
    <location>
        <begin position="336"/>
        <end position="389"/>
    </location>
</feature>
<keyword evidence="7" id="KW-0812">Transmembrane</keyword>
<evidence type="ECO:0000256" key="2">
    <source>
        <dbReference type="ARBA" id="ARBA00022475"/>
    </source>
</evidence>
<dbReference type="SUPFAM" id="SSF55874">
    <property type="entry name" value="ATPase domain of HSP90 chaperone/DNA topoisomerase II/histidine kinase"/>
    <property type="match status" value="1"/>
</dbReference>
<dbReference type="InterPro" id="IPR003660">
    <property type="entry name" value="HAMP_dom"/>
</dbReference>
<dbReference type="PROSITE" id="PS50885">
    <property type="entry name" value="HAMP"/>
    <property type="match status" value="1"/>
</dbReference>
<keyword evidence="10" id="KW-1185">Reference proteome</keyword>
<evidence type="ECO:0000313" key="9">
    <source>
        <dbReference type="EMBL" id="MEA3572458.1"/>
    </source>
</evidence>
<comment type="caution">
    <text evidence="9">The sequence shown here is derived from an EMBL/GenBank/DDBJ whole genome shotgun (WGS) entry which is preliminary data.</text>
</comment>
<keyword evidence="3" id="KW-0597">Phosphoprotein</keyword>
<accession>A0ABU5PR79</accession>
<dbReference type="InterPro" id="IPR050640">
    <property type="entry name" value="Bact_2-comp_sensor_kinase"/>
</dbReference>
<evidence type="ECO:0000256" key="7">
    <source>
        <dbReference type="SAM" id="Phobius"/>
    </source>
</evidence>
<dbReference type="Gene3D" id="6.10.340.10">
    <property type="match status" value="1"/>
</dbReference>
<protein>
    <submittedName>
        <fullName evidence="9">Histidine kinase</fullName>
    </submittedName>
</protein>
<gene>
    <name evidence="9" type="ORF">U9M73_21245</name>
</gene>
<dbReference type="GO" id="GO:0016301">
    <property type="term" value="F:kinase activity"/>
    <property type="evidence" value="ECO:0007669"/>
    <property type="project" value="UniProtKB-KW"/>
</dbReference>
<reference evidence="9 10" key="1">
    <citation type="submission" date="2023-12" db="EMBL/GenBank/DDBJ databases">
        <title>Whole genome sequencing of Paenibacillus phoenicis isolated from the Phoenix Mars Lander spacecraft assembly facility.</title>
        <authorList>
            <person name="Garcia A."/>
            <person name="Venkateswaran K."/>
        </authorList>
    </citation>
    <scope>NUCLEOTIDE SEQUENCE [LARGE SCALE GENOMIC DNA]</scope>
    <source>
        <strain evidence="9 10">3PO2SA</strain>
    </source>
</reference>
<dbReference type="RefSeq" id="WP_323079014.1">
    <property type="nucleotide sequence ID" value="NZ_CBCSKM010000022.1"/>
</dbReference>
<proteinExistence type="predicted"/>
<keyword evidence="2" id="KW-1003">Cell membrane</keyword>
<organism evidence="9 10">
    <name type="scientific">Paenibacillus phoenicis</name>
    <dbReference type="NCBI Taxonomy" id="554117"/>
    <lineage>
        <taxon>Bacteria</taxon>
        <taxon>Bacillati</taxon>
        <taxon>Bacillota</taxon>
        <taxon>Bacilli</taxon>
        <taxon>Bacillales</taxon>
        <taxon>Paenibacillaceae</taxon>
        <taxon>Paenibacillus</taxon>
    </lineage>
</organism>
<name>A0ABU5PR79_9BACL</name>
<evidence type="ECO:0000256" key="6">
    <source>
        <dbReference type="ARBA" id="ARBA00023136"/>
    </source>
</evidence>
<feature type="transmembrane region" description="Helical" evidence="7">
    <location>
        <begin position="315"/>
        <end position="335"/>
    </location>
</feature>
<dbReference type="Gene3D" id="3.30.565.10">
    <property type="entry name" value="Histidine kinase-like ATPase, C-terminal domain"/>
    <property type="match status" value="1"/>
</dbReference>
<dbReference type="PANTHER" id="PTHR34220">
    <property type="entry name" value="SENSOR HISTIDINE KINASE YPDA"/>
    <property type="match status" value="1"/>
</dbReference>
<dbReference type="InterPro" id="IPR010559">
    <property type="entry name" value="Sig_transdc_His_kin_internal"/>
</dbReference>
<keyword evidence="6 7" id="KW-0472">Membrane</keyword>
<dbReference type="Pfam" id="PF06580">
    <property type="entry name" value="His_kinase"/>
    <property type="match status" value="1"/>
</dbReference>
<evidence type="ECO:0000256" key="1">
    <source>
        <dbReference type="ARBA" id="ARBA00004651"/>
    </source>
</evidence>
<evidence type="ECO:0000256" key="3">
    <source>
        <dbReference type="ARBA" id="ARBA00022553"/>
    </source>
</evidence>
<dbReference type="SUPFAM" id="SSF158472">
    <property type="entry name" value="HAMP domain-like"/>
    <property type="match status" value="1"/>
</dbReference>
<keyword evidence="4" id="KW-0808">Transferase</keyword>
<comment type="subcellular location">
    <subcellularLocation>
        <location evidence="1">Cell membrane</location>
        <topology evidence="1">Multi-pass membrane protein</topology>
    </subcellularLocation>
</comment>
<dbReference type="Proteomes" id="UP001292216">
    <property type="component" value="Unassembled WGS sequence"/>
</dbReference>
<evidence type="ECO:0000256" key="4">
    <source>
        <dbReference type="ARBA" id="ARBA00022679"/>
    </source>
</evidence>
<keyword evidence="7" id="KW-1133">Transmembrane helix</keyword>
<sequence>MKLKLKNPLANLNVKQQMILLFIVMVIPLFILNAYGNYKADQVLKRNVTNAYIELNKQNFRLITRDIEAINKVTSTVFQHPLLQQLNPSGESSETVLDRVKNYERLENLLLNYSQETDQREPVYYSLYVYDPDNAYFFAPYYPDARKAGVYFFLENEKPEWFDEAVAQKGNGYLRLIEHLSPSGQGLPNQKTLAYIRAINSIYKNGTIGVLVVSNVDGRIGESLQTVSIPEGELYFTDWNNRILTSTPSLTPTPTGSILDLPPEADLGDSLIGVKDLITEDFIYVINYNYVLQQKLVYKVPIKAMLQQQNEIKRIIQLISIAYFVVGLVLILYFWRSLMTPIQKLVYFVRRYEPGNVVPETPYRERNDEVSVLISTIYEMARRLNGLIHYKYQMDIKQKEAQLQILYQQINPHLLYNTLESIYWKSAMEGNTASAEMIKELSKLMKISLSRGRELITLEEELEHASAYIKLQEHRYEYGFRVIWDIPSELHSTIIPKITLQPLIENAIIHGVKHMGEDGEIMIRAEADEAQGCVYIRIADNGYKPVDFDAIDKLLNDETPSPSFGYGIRNIHQRLRLHFGPEYGLKYMGRPEGGTIVTITLPLTVNRNE</sequence>
<dbReference type="InterPro" id="IPR003594">
    <property type="entry name" value="HATPase_dom"/>
</dbReference>